<accession>A0A6C0JQ52</accession>
<proteinExistence type="predicted"/>
<organism evidence="1">
    <name type="scientific">viral metagenome</name>
    <dbReference type="NCBI Taxonomy" id="1070528"/>
    <lineage>
        <taxon>unclassified sequences</taxon>
        <taxon>metagenomes</taxon>
        <taxon>organismal metagenomes</taxon>
    </lineage>
</organism>
<name>A0A6C0JQ52_9ZZZZ</name>
<protein>
    <submittedName>
        <fullName evidence="1">Uncharacterized protein</fullName>
    </submittedName>
</protein>
<reference evidence="1" key="1">
    <citation type="journal article" date="2020" name="Nature">
        <title>Giant virus diversity and host interactions through global metagenomics.</title>
        <authorList>
            <person name="Schulz F."/>
            <person name="Roux S."/>
            <person name="Paez-Espino D."/>
            <person name="Jungbluth S."/>
            <person name="Walsh D.A."/>
            <person name="Denef V.J."/>
            <person name="McMahon K.D."/>
            <person name="Konstantinidis K.T."/>
            <person name="Eloe-Fadrosh E.A."/>
            <person name="Kyrpides N.C."/>
            <person name="Woyke T."/>
        </authorList>
    </citation>
    <scope>NUCLEOTIDE SEQUENCE</scope>
    <source>
        <strain evidence="1">GVMAG-S-1041349-163</strain>
    </source>
</reference>
<sequence length="134" mass="16166">MDPAYVSVVHKIRNKMRLDLLNKHKQSTLDLLERIERSSSRITSPEEQEANKYLFDEDVLQYHLLELMEKRQMYIELEDHYKNKKKMYETRGSFTWQCVARLANFAANAKNKHEDLTVRIEAREKEFLEKFVNK</sequence>
<dbReference type="EMBL" id="MN740690">
    <property type="protein sequence ID" value="QHU07882.1"/>
    <property type="molecule type" value="Genomic_DNA"/>
</dbReference>
<evidence type="ECO:0000313" key="1">
    <source>
        <dbReference type="EMBL" id="QHU07882.1"/>
    </source>
</evidence>
<dbReference type="AlphaFoldDB" id="A0A6C0JQ52"/>